<dbReference type="RefSeq" id="WP_176785671.1">
    <property type="nucleotide sequence ID" value="NZ_FNGS01000016.1"/>
</dbReference>
<evidence type="ECO:0000313" key="7">
    <source>
        <dbReference type="EMBL" id="SDN11741.1"/>
    </source>
</evidence>
<comment type="similarity">
    <text evidence="1">Belongs to the sigma-70 factor family. ECF subfamily.</text>
</comment>
<evidence type="ECO:0000256" key="4">
    <source>
        <dbReference type="ARBA" id="ARBA00023163"/>
    </source>
</evidence>
<protein>
    <submittedName>
        <fullName evidence="7">RNA polymerase sigma factor, sigma-70 family</fullName>
    </submittedName>
</protein>
<dbReference type="InterPro" id="IPR007627">
    <property type="entry name" value="RNA_pol_sigma70_r2"/>
</dbReference>
<keyword evidence="4" id="KW-0804">Transcription</keyword>
<dbReference type="STRING" id="563176.SAMN04488090_5021"/>
<dbReference type="InterPro" id="IPR014284">
    <property type="entry name" value="RNA_pol_sigma-70_dom"/>
</dbReference>
<keyword evidence="8" id="KW-1185">Reference proteome</keyword>
<dbReference type="PANTHER" id="PTHR43133:SF46">
    <property type="entry name" value="RNA POLYMERASE SIGMA-70 FACTOR ECF SUBFAMILY"/>
    <property type="match status" value="1"/>
</dbReference>
<dbReference type="Proteomes" id="UP000198901">
    <property type="component" value="Unassembled WGS sequence"/>
</dbReference>
<dbReference type="Pfam" id="PF08281">
    <property type="entry name" value="Sigma70_r4_2"/>
    <property type="match status" value="1"/>
</dbReference>
<evidence type="ECO:0000256" key="2">
    <source>
        <dbReference type="ARBA" id="ARBA00023015"/>
    </source>
</evidence>
<reference evidence="7 8" key="1">
    <citation type="submission" date="2016-10" db="EMBL/GenBank/DDBJ databases">
        <authorList>
            <person name="de Groot N.N."/>
        </authorList>
    </citation>
    <scope>NUCLEOTIDE SEQUENCE [LARGE SCALE GENOMIC DNA]</scope>
    <source>
        <strain evidence="7 8">DSM 21668</strain>
    </source>
</reference>
<keyword evidence="3" id="KW-0731">Sigma factor</keyword>
<feature type="domain" description="RNA polymerase sigma-70 region 2" evidence="5">
    <location>
        <begin position="28"/>
        <end position="89"/>
    </location>
</feature>
<accession>A0A1G9YTB1</accession>
<dbReference type="Pfam" id="PF04542">
    <property type="entry name" value="Sigma70_r2"/>
    <property type="match status" value="1"/>
</dbReference>
<gene>
    <name evidence="7" type="ORF">SAMN04488090_5021</name>
</gene>
<evidence type="ECO:0000259" key="5">
    <source>
        <dbReference type="Pfam" id="PF04542"/>
    </source>
</evidence>
<dbReference type="InterPro" id="IPR036388">
    <property type="entry name" value="WH-like_DNA-bd_sf"/>
</dbReference>
<dbReference type="SUPFAM" id="SSF88946">
    <property type="entry name" value="Sigma2 domain of RNA polymerase sigma factors"/>
    <property type="match status" value="1"/>
</dbReference>
<evidence type="ECO:0000256" key="1">
    <source>
        <dbReference type="ARBA" id="ARBA00010641"/>
    </source>
</evidence>
<dbReference type="AlphaFoldDB" id="A0A1G9YTB1"/>
<dbReference type="EMBL" id="FNGS01000016">
    <property type="protein sequence ID" value="SDN11741.1"/>
    <property type="molecule type" value="Genomic_DNA"/>
</dbReference>
<dbReference type="SUPFAM" id="SSF88659">
    <property type="entry name" value="Sigma3 and sigma4 domains of RNA polymerase sigma factors"/>
    <property type="match status" value="1"/>
</dbReference>
<dbReference type="GO" id="GO:0003677">
    <property type="term" value="F:DNA binding"/>
    <property type="evidence" value="ECO:0007669"/>
    <property type="project" value="InterPro"/>
</dbReference>
<dbReference type="InterPro" id="IPR013249">
    <property type="entry name" value="RNA_pol_sigma70_r4_t2"/>
</dbReference>
<dbReference type="InterPro" id="IPR013325">
    <property type="entry name" value="RNA_pol_sigma_r2"/>
</dbReference>
<sequence>MESHSHLTSDQQLWNALLDGDSHAWGILYRRQYRPLRSWALRRFSDPSMVEDALQDLFLWIWQHRQNLNRNAPLAPYLKFSLRNQILKLLPGNHVPLNSDADTYEFSVEGCPESQWIEKESEGYWQHFAHKSVSSLPKRKRQVMEMRYHDGYSIEEICEKTGLRYQSVVNAVQLSVTQLREQAQLAGYNYQVFRRKSR</sequence>
<evidence type="ECO:0000313" key="8">
    <source>
        <dbReference type="Proteomes" id="UP000198901"/>
    </source>
</evidence>
<name>A0A1G9YTB1_9BACT</name>
<proteinExistence type="inferred from homology"/>
<dbReference type="Gene3D" id="1.10.1740.10">
    <property type="match status" value="1"/>
</dbReference>
<keyword evidence="2" id="KW-0805">Transcription regulation</keyword>
<dbReference type="InterPro" id="IPR013324">
    <property type="entry name" value="RNA_pol_sigma_r3/r4-like"/>
</dbReference>
<dbReference type="InterPro" id="IPR039425">
    <property type="entry name" value="RNA_pol_sigma-70-like"/>
</dbReference>
<dbReference type="GO" id="GO:0006352">
    <property type="term" value="P:DNA-templated transcription initiation"/>
    <property type="evidence" value="ECO:0007669"/>
    <property type="project" value="InterPro"/>
</dbReference>
<feature type="domain" description="RNA polymerase sigma factor 70 region 4 type 2" evidence="6">
    <location>
        <begin position="133"/>
        <end position="174"/>
    </location>
</feature>
<dbReference type="PANTHER" id="PTHR43133">
    <property type="entry name" value="RNA POLYMERASE ECF-TYPE SIGMA FACTO"/>
    <property type="match status" value="1"/>
</dbReference>
<evidence type="ECO:0000256" key="3">
    <source>
        <dbReference type="ARBA" id="ARBA00023082"/>
    </source>
</evidence>
<dbReference type="Gene3D" id="1.10.10.10">
    <property type="entry name" value="Winged helix-like DNA-binding domain superfamily/Winged helix DNA-binding domain"/>
    <property type="match status" value="1"/>
</dbReference>
<dbReference type="NCBIfam" id="TIGR02937">
    <property type="entry name" value="sigma70-ECF"/>
    <property type="match status" value="1"/>
</dbReference>
<organism evidence="7 8">
    <name type="scientific">Siphonobacter aquaeclarae</name>
    <dbReference type="NCBI Taxonomy" id="563176"/>
    <lineage>
        <taxon>Bacteria</taxon>
        <taxon>Pseudomonadati</taxon>
        <taxon>Bacteroidota</taxon>
        <taxon>Cytophagia</taxon>
        <taxon>Cytophagales</taxon>
        <taxon>Cytophagaceae</taxon>
        <taxon>Siphonobacter</taxon>
    </lineage>
</organism>
<dbReference type="GO" id="GO:0016987">
    <property type="term" value="F:sigma factor activity"/>
    <property type="evidence" value="ECO:0007669"/>
    <property type="project" value="UniProtKB-KW"/>
</dbReference>
<evidence type="ECO:0000259" key="6">
    <source>
        <dbReference type="Pfam" id="PF08281"/>
    </source>
</evidence>